<feature type="domain" description="Nrap protein" evidence="16">
    <location>
        <begin position="987"/>
        <end position="1114"/>
    </location>
</feature>
<feature type="domain" description="Nrap protein" evidence="11">
    <location>
        <begin position="162"/>
        <end position="302"/>
    </location>
</feature>
<evidence type="ECO:0000259" key="12">
    <source>
        <dbReference type="Pfam" id="PF17403"/>
    </source>
</evidence>
<accession>A0AAV1IZ29</accession>
<keyword evidence="5" id="KW-0158">Chromosome</keyword>
<dbReference type="GO" id="GO:0006409">
    <property type="term" value="P:tRNA export from nucleus"/>
    <property type="evidence" value="ECO:0007669"/>
    <property type="project" value="TreeGrafter"/>
</dbReference>
<keyword evidence="7 10" id="KW-0539">Nucleus</keyword>
<proteinExistence type="inferred from homology"/>
<dbReference type="GO" id="GO:0032040">
    <property type="term" value="C:small-subunit processome"/>
    <property type="evidence" value="ECO:0007669"/>
    <property type="project" value="TreeGrafter"/>
</dbReference>
<evidence type="ECO:0000259" key="11">
    <source>
        <dbReference type="Pfam" id="PF03813"/>
    </source>
</evidence>
<evidence type="ECO:0000256" key="1">
    <source>
        <dbReference type="ARBA" id="ARBA00004286"/>
    </source>
</evidence>
<evidence type="ECO:0000256" key="5">
    <source>
        <dbReference type="ARBA" id="ARBA00022454"/>
    </source>
</evidence>
<dbReference type="EMBL" id="CAVLEF010000003">
    <property type="protein sequence ID" value="CAK1542398.1"/>
    <property type="molecule type" value="Genomic_DNA"/>
</dbReference>
<dbReference type="InterPro" id="IPR035368">
    <property type="entry name" value="Nrap_D3"/>
</dbReference>
<evidence type="ECO:0000256" key="9">
    <source>
        <dbReference type="ARBA" id="ARBA00035020"/>
    </source>
</evidence>
<dbReference type="InterPro" id="IPR035369">
    <property type="entry name" value="Nrap_D4"/>
</dbReference>
<evidence type="ECO:0000313" key="17">
    <source>
        <dbReference type="EMBL" id="CAK1542398.1"/>
    </source>
</evidence>
<evidence type="ECO:0000256" key="10">
    <source>
        <dbReference type="RuleBase" id="RU364032"/>
    </source>
</evidence>
<name>A0AAV1IZ29_9NEOP</name>
<dbReference type="PANTHER" id="PTHR17972:SF0">
    <property type="entry name" value="NUCLEOLAR PROTEIN 6"/>
    <property type="match status" value="1"/>
</dbReference>
<evidence type="ECO:0000259" key="16">
    <source>
        <dbReference type="Pfam" id="PF17407"/>
    </source>
</evidence>
<evidence type="ECO:0000259" key="15">
    <source>
        <dbReference type="Pfam" id="PF17406"/>
    </source>
</evidence>
<dbReference type="FunFam" id="1.10.1410.10:FF:000006">
    <property type="entry name" value="Nucleolar protein 6"/>
    <property type="match status" value="1"/>
</dbReference>
<evidence type="ECO:0000259" key="14">
    <source>
        <dbReference type="Pfam" id="PF17405"/>
    </source>
</evidence>
<dbReference type="Pfam" id="PF17406">
    <property type="entry name" value="Nrap_D5"/>
    <property type="match status" value="1"/>
</dbReference>
<keyword evidence="18" id="KW-1185">Reference proteome</keyword>
<evidence type="ECO:0000256" key="6">
    <source>
        <dbReference type="ARBA" id="ARBA00022884"/>
    </source>
</evidence>
<comment type="subunit">
    <text evidence="9">Part of the small subunit (SSU) processome, composed of more than 70 proteins and the RNA chaperone small nucleolar RNA (snoRNA) U3.</text>
</comment>
<feature type="domain" description="Nrap protein" evidence="12">
    <location>
        <begin position="308"/>
        <end position="439"/>
    </location>
</feature>
<dbReference type="Pfam" id="PF03813">
    <property type="entry name" value="Nrap"/>
    <property type="match status" value="1"/>
</dbReference>
<dbReference type="GO" id="GO:0005694">
    <property type="term" value="C:chromosome"/>
    <property type="evidence" value="ECO:0007669"/>
    <property type="project" value="UniProtKB-SubCell"/>
</dbReference>
<comment type="similarity">
    <text evidence="3 10">Belongs to the NRAP family.</text>
</comment>
<dbReference type="GO" id="GO:0034456">
    <property type="term" value="C:UTP-C complex"/>
    <property type="evidence" value="ECO:0007669"/>
    <property type="project" value="TreeGrafter"/>
</dbReference>
<dbReference type="InterPro" id="IPR005554">
    <property type="entry name" value="NOL6/Upt22"/>
</dbReference>
<feature type="domain" description="Nrap protein" evidence="14">
    <location>
        <begin position="620"/>
        <end position="826"/>
    </location>
</feature>
<sequence>MVKRNIKTSLSEDDGEVLNENGKRLAEEANKENKKRVRTKNLYRQPTANELNRLQETENLFNSNLFRLQVDEILEEVKLTEKTIKRFTEWYNSFKVYLMSIVEDDLEFDLSEKKITKFLKVKLPILEQLSQTKAMFKFHKFKDIDIVGSYAVGSTINANLMVDVQITVPAETYTKNDSINYRYHKKRAAYLAYIASHLQKSDLIDELHYCLFNMSLTKPVLIVKPKGKLSNTLLVRLNLACDDEAYKLHRFSPKRNNLRETWLLQSEKQECSAVGPQTPYYNCSVLSDLTAKINNDFIATTLSNSQNLKQAIILLKIWLKQRKLCVSGHIINMLVCCLVQIKRINNIMSSYQIVRNIWIYLKSSEWDTKGLSLSKSKDAPPMDEFLESFPVVFLDKTGYYNICWQMCKGTYNALRRESELAVEMLDNPKLNSFLQLFMVPVSNLTQFDHIIRFKNIQSLKSSVLERVSKENKLNYGLDELPLVVNSIYSLLSKGLTDRVDLILQLGEADFSWPVKKTLEKAKEGYDEKVSFGLVLNPANAIKIVDKGPQANLPEAEEFRLFWGDKSELRRFADGSHIEACVWDGDTFAQRRSISTQIVDYLMELKYSVQPRDIFHICNQLDSLTARKMAAAEQGEEVSVKVLRVFDELRRDMRALTQLPLEISAVYGTSSVFSYSNPLPPLPSIPDPRAWRKASTCLIKTQKDDKRIFLPSYTEANRAMIELSYSGKWPGDIEAFRCLKAAFHLQISDRIKSQYSLASQAYPTHIDVNKNGLSFRLEIFHPKEVTLLRREVVDGVVKFKESEESVKLQRDTMLLAILRGALHGLHQKHPAFGPTACLFKRWLSSHLLSPTHFPSTLAELVTASVFLQPEPLTPPTQPTVGLFRVLQLLLNTDWATQMIVLDFNGDMTREEITELEQKFSDRSENGPQMCIVTSYDGELPSVWSSSAPSRQVVLRAQALAKATLSYIEKALMEDMSDNILAAFIPSYSGYDVLIHLHANLVPHFNERIDSRPKLNASDDVMGDVIPVLEFNPVEKYLEELQGAYEDFALFFHDSFGGDVIAVLWKPHVKDYRDFQIASANALKPVKVKGETKYEVNIEAIIEDFKLIGDGLVKEVVVNM</sequence>
<gene>
    <name evidence="17" type="ORF">LNINA_LOCUS2298</name>
</gene>
<dbReference type="Pfam" id="PF17404">
    <property type="entry name" value="Nrap_D3"/>
    <property type="match status" value="1"/>
</dbReference>
<dbReference type="Gene3D" id="1.10.1410.10">
    <property type="match status" value="2"/>
</dbReference>
<comment type="subcellular location">
    <subcellularLocation>
        <location evidence="1">Chromosome</location>
    </subcellularLocation>
    <subcellularLocation>
        <location evidence="2 10">Nucleus</location>
        <location evidence="2 10">Nucleolus</location>
    </subcellularLocation>
</comment>
<dbReference type="InterPro" id="IPR035370">
    <property type="entry name" value="Nrap_D5"/>
</dbReference>
<organism evidence="17 18">
    <name type="scientific">Leptosia nina</name>
    <dbReference type="NCBI Taxonomy" id="320188"/>
    <lineage>
        <taxon>Eukaryota</taxon>
        <taxon>Metazoa</taxon>
        <taxon>Ecdysozoa</taxon>
        <taxon>Arthropoda</taxon>
        <taxon>Hexapoda</taxon>
        <taxon>Insecta</taxon>
        <taxon>Pterygota</taxon>
        <taxon>Neoptera</taxon>
        <taxon>Endopterygota</taxon>
        <taxon>Lepidoptera</taxon>
        <taxon>Glossata</taxon>
        <taxon>Ditrysia</taxon>
        <taxon>Papilionoidea</taxon>
        <taxon>Pieridae</taxon>
        <taxon>Pierinae</taxon>
        <taxon>Leptosia</taxon>
    </lineage>
</organism>
<evidence type="ECO:0000313" key="18">
    <source>
        <dbReference type="Proteomes" id="UP001497472"/>
    </source>
</evidence>
<dbReference type="GO" id="GO:0032545">
    <property type="term" value="C:CURI complex"/>
    <property type="evidence" value="ECO:0007669"/>
    <property type="project" value="TreeGrafter"/>
</dbReference>
<evidence type="ECO:0000256" key="8">
    <source>
        <dbReference type="ARBA" id="ARBA00035000"/>
    </source>
</evidence>
<feature type="domain" description="Nrap protein" evidence="13">
    <location>
        <begin position="444"/>
        <end position="606"/>
    </location>
</feature>
<dbReference type="GO" id="GO:0006364">
    <property type="term" value="P:rRNA processing"/>
    <property type="evidence" value="ECO:0007669"/>
    <property type="project" value="TreeGrafter"/>
</dbReference>
<dbReference type="GO" id="GO:0003723">
    <property type="term" value="F:RNA binding"/>
    <property type="evidence" value="ECO:0007669"/>
    <property type="project" value="UniProtKB-KW"/>
</dbReference>
<comment type="function">
    <text evidence="8">Part of the small subunit (SSU) processome, first precursor of the small eukaryotic ribosomal subunit. During the assembly of the SSU processome in the nucleolus, many ribosome biogenesis factors, an RNA chaperone and ribosomal proteins associate with the nascent pre-rRNA and work in concert to generate RNA folding, modifications, rearrangements and cleavage as well as targeted degradation of pre-ribosomal RNA by the RNA exosome.</text>
</comment>
<evidence type="ECO:0000256" key="2">
    <source>
        <dbReference type="ARBA" id="ARBA00004604"/>
    </source>
</evidence>
<evidence type="ECO:0000259" key="13">
    <source>
        <dbReference type="Pfam" id="PF17404"/>
    </source>
</evidence>
<dbReference type="AlphaFoldDB" id="A0AAV1IZ29"/>
<evidence type="ECO:0000256" key="4">
    <source>
        <dbReference type="ARBA" id="ARBA00016437"/>
    </source>
</evidence>
<feature type="domain" description="Nrap protein" evidence="15">
    <location>
        <begin position="828"/>
        <end position="973"/>
    </location>
</feature>
<protein>
    <recommendedName>
        <fullName evidence="4 10">Nucleolar protein 6</fullName>
    </recommendedName>
</protein>
<dbReference type="InterPro" id="IPR035367">
    <property type="entry name" value="Nrap_D2"/>
</dbReference>
<dbReference type="Pfam" id="PF17407">
    <property type="entry name" value="Nrap_D6"/>
    <property type="match status" value="1"/>
</dbReference>
<reference evidence="17 18" key="1">
    <citation type="submission" date="2023-11" db="EMBL/GenBank/DDBJ databases">
        <authorList>
            <person name="Okamura Y."/>
        </authorList>
    </citation>
    <scope>NUCLEOTIDE SEQUENCE [LARGE SCALE GENOMIC DNA]</scope>
</reference>
<evidence type="ECO:0000256" key="7">
    <source>
        <dbReference type="ARBA" id="ARBA00023242"/>
    </source>
</evidence>
<dbReference type="Pfam" id="PF17405">
    <property type="entry name" value="Nrap_D4"/>
    <property type="match status" value="1"/>
</dbReference>
<dbReference type="InterPro" id="IPR035082">
    <property type="entry name" value="Nrap_D1"/>
</dbReference>
<dbReference type="PANTHER" id="PTHR17972">
    <property type="entry name" value="NUCLEOLAR RNA-ASSOCIATED PROTEIN"/>
    <property type="match status" value="1"/>
</dbReference>
<keyword evidence="6 10" id="KW-0694">RNA-binding</keyword>
<dbReference type="Pfam" id="PF17403">
    <property type="entry name" value="Nrap_D2"/>
    <property type="match status" value="1"/>
</dbReference>
<dbReference type="Gene3D" id="3.30.70.3030">
    <property type="match status" value="1"/>
</dbReference>
<comment type="caution">
    <text evidence="17">The sequence shown here is derived from an EMBL/GenBank/DDBJ whole genome shotgun (WGS) entry which is preliminary data.</text>
</comment>
<dbReference type="Proteomes" id="UP001497472">
    <property type="component" value="Unassembled WGS sequence"/>
</dbReference>
<evidence type="ECO:0000256" key="3">
    <source>
        <dbReference type="ARBA" id="ARBA00006674"/>
    </source>
</evidence>
<dbReference type="InterPro" id="IPR035371">
    <property type="entry name" value="Nrap_D6"/>
</dbReference>